<keyword evidence="4" id="KW-1185">Reference proteome</keyword>
<reference evidence="4" key="1">
    <citation type="journal article" date="2019" name="Int. J. Syst. Evol. Microbiol.">
        <title>The Global Catalogue of Microorganisms (GCM) 10K type strain sequencing project: providing services to taxonomists for standard genome sequencing and annotation.</title>
        <authorList>
            <consortium name="The Broad Institute Genomics Platform"/>
            <consortium name="The Broad Institute Genome Sequencing Center for Infectious Disease"/>
            <person name="Wu L."/>
            <person name="Ma J."/>
        </authorList>
    </citation>
    <scope>NUCLEOTIDE SEQUENCE [LARGE SCALE GENOMIC DNA]</scope>
    <source>
        <strain evidence="4">CCUG 61948</strain>
    </source>
</reference>
<dbReference type="Pfam" id="PF00656">
    <property type="entry name" value="Peptidase_C14"/>
    <property type="match status" value="1"/>
</dbReference>
<evidence type="ECO:0000313" key="4">
    <source>
        <dbReference type="Proteomes" id="UP001597012"/>
    </source>
</evidence>
<dbReference type="InterPro" id="IPR029030">
    <property type="entry name" value="Caspase-like_dom_sf"/>
</dbReference>
<dbReference type="SUPFAM" id="SSF52129">
    <property type="entry name" value="Caspase-like"/>
    <property type="match status" value="1"/>
</dbReference>
<gene>
    <name evidence="3" type="ORF">ACFQZJ_06935</name>
</gene>
<evidence type="ECO:0000313" key="3">
    <source>
        <dbReference type="EMBL" id="MFD0797187.1"/>
    </source>
</evidence>
<accession>A0ABW3B247</accession>
<protein>
    <submittedName>
        <fullName evidence="3">Caspase family protein</fullName>
    </submittedName>
</protein>
<name>A0ABW3B247_9FLAO</name>
<keyword evidence="1" id="KW-0732">Signal</keyword>
<dbReference type="PANTHER" id="PTHR48104">
    <property type="entry name" value="METACASPASE-4"/>
    <property type="match status" value="1"/>
</dbReference>
<evidence type="ECO:0000259" key="2">
    <source>
        <dbReference type="Pfam" id="PF00656"/>
    </source>
</evidence>
<feature type="signal peptide" evidence="1">
    <location>
        <begin position="1"/>
        <end position="19"/>
    </location>
</feature>
<dbReference type="PANTHER" id="PTHR48104:SF30">
    <property type="entry name" value="METACASPASE-1"/>
    <property type="match status" value="1"/>
</dbReference>
<dbReference type="EMBL" id="JBHTHY010000004">
    <property type="protein sequence ID" value="MFD0797187.1"/>
    <property type="molecule type" value="Genomic_DNA"/>
</dbReference>
<dbReference type="Gene3D" id="3.40.50.1460">
    <property type="match status" value="1"/>
</dbReference>
<dbReference type="Proteomes" id="UP001597012">
    <property type="component" value="Unassembled WGS sequence"/>
</dbReference>
<proteinExistence type="predicted"/>
<feature type="chain" id="PRO_5045693425" evidence="1">
    <location>
        <begin position="20"/>
        <end position="662"/>
    </location>
</feature>
<dbReference type="InterPro" id="IPR050452">
    <property type="entry name" value="Metacaspase"/>
</dbReference>
<evidence type="ECO:0000256" key="1">
    <source>
        <dbReference type="SAM" id="SignalP"/>
    </source>
</evidence>
<organism evidence="3 4">
    <name type="scientific">Maribacter chungangensis</name>
    <dbReference type="NCBI Taxonomy" id="1069117"/>
    <lineage>
        <taxon>Bacteria</taxon>
        <taxon>Pseudomonadati</taxon>
        <taxon>Bacteroidota</taxon>
        <taxon>Flavobacteriia</taxon>
        <taxon>Flavobacteriales</taxon>
        <taxon>Flavobacteriaceae</taxon>
        <taxon>Maribacter</taxon>
    </lineage>
</organism>
<dbReference type="RefSeq" id="WP_379933335.1">
    <property type="nucleotide sequence ID" value="NZ_JBHTHY010000004.1"/>
</dbReference>
<dbReference type="InterPro" id="IPR011600">
    <property type="entry name" value="Pept_C14_caspase"/>
</dbReference>
<sequence length="662" mass="73636">MKRLVLLTFFFLTSNSSFAEKYGLIIAVGDYQERTGWSKISSANDVPLIKGALMKQDFKAENIVILEDAVATRAGILAAIKDLQARIQPGDVVVIHYSGHGQQMFDDNGEEIDDLDESIVPYDALVEYLPNRYEGQNHIRDDELGNIIADFRNKLGKNGQLLFMLDSCHSGSASRGGKARGGKGYFAPKDWKPSSNTKMSNSGLLEIVKVKEDASPFVMFTGASADQLNYEYEGYGSLSFAFSKSMNELGSDFTYRKLFSAISANMNVIAPNQTPTIEGDADYKLFKGEYVKQQPYFEINKISRQDVIKVNAGKLQRLFEGTTVNILLAGTSKVDETDIVTTGVISKVTFTEAIIKLDSPLKSANEKAYWVFVDTPSYGDINLNLYFDNELKSDDIKNHLSNFLEDKKLGQVVNDSLIANLIVTQEKKTNNFLLSTTNGEAIIYTNDIDIYELEDLELAIFNYAQGSYLKSLKLDNLAYEFEFRLLPAKYNSEDKIEIIDEDSFTNEVGKFQVDTDTDHVFLEVTNRSDTPLYFSIIEINSKGEIVPFMPSPDGPNGCNLNDNERLIPAGQTKIIKSCVYNFGPPYETLILKGFATPSPINFAPTVKSRGARIGTRGSDKPNPLESFLGQTYKQSRGSSGSSVSDAVDGYSTEFVYEIIKKK</sequence>
<comment type="caution">
    <text evidence="3">The sequence shown here is derived from an EMBL/GenBank/DDBJ whole genome shotgun (WGS) entry which is preliminary data.</text>
</comment>
<feature type="domain" description="Peptidase C14 caspase" evidence="2">
    <location>
        <begin position="23"/>
        <end position="279"/>
    </location>
</feature>